<accession>A0A5N7AQ53</accession>
<evidence type="ECO:0000313" key="4">
    <source>
        <dbReference type="EMBL" id="KAE8371843.1"/>
    </source>
</evidence>
<comment type="similarity">
    <text evidence="1">Belongs to the ATP-dependent AMP-binding enzyme family.</text>
</comment>
<name>A0A5N7AQ53_9EURO</name>
<dbReference type="InterPro" id="IPR000873">
    <property type="entry name" value="AMP-dep_synth/lig_dom"/>
</dbReference>
<dbReference type="AlphaFoldDB" id="A0A5N7AQ53"/>
<evidence type="ECO:0008006" key="6">
    <source>
        <dbReference type="Google" id="ProtNLM"/>
    </source>
</evidence>
<dbReference type="Pfam" id="PF00501">
    <property type="entry name" value="AMP-binding"/>
    <property type="match status" value="1"/>
</dbReference>
<dbReference type="InterPro" id="IPR045851">
    <property type="entry name" value="AMP-bd_C_sf"/>
</dbReference>
<proteinExistence type="inferred from homology"/>
<dbReference type="OrthoDB" id="4486872at2759"/>
<keyword evidence="5" id="KW-1185">Reference proteome</keyword>
<dbReference type="PANTHER" id="PTHR24096">
    <property type="entry name" value="LONG-CHAIN-FATTY-ACID--COA LIGASE"/>
    <property type="match status" value="1"/>
</dbReference>
<evidence type="ECO:0000259" key="3">
    <source>
        <dbReference type="Pfam" id="PF13193"/>
    </source>
</evidence>
<dbReference type="Gene3D" id="3.30.300.30">
    <property type="match status" value="1"/>
</dbReference>
<dbReference type="GO" id="GO:0016405">
    <property type="term" value="F:CoA-ligase activity"/>
    <property type="evidence" value="ECO:0007669"/>
    <property type="project" value="TreeGrafter"/>
</dbReference>
<dbReference type="Gene3D" id="3.40.50.980">
    <property type="match status" value="2"/>
</dbReference>
<feature type="domain" description="AMP-dependent synthetase/ligase" evidence="2">
    <location>
        <begin position="69"/>
        <end position="119"/>
    </location>
</feature>
<evidence type="ECO:0000313" key="5">
    <source>
        <dbReference type="Proteomes" id="UP000326198"/>
    </source>
</evidence>
<protein>
    <recommendedName>
        <fullName evidence="6">AMP-binding enzyme</fullName>
    </recommendedName>
</protein>
<dbReference type="EMBL" id="ML736392">
    <property type="protein sequence ID" value="KAE8371843.1"/>
    <property type="molecule type" value="Genomic_DNA"/>
</dbReference>
<dbReference type="InterPro" id="IPR025110">
    <property type="entry name" value="AMP-bd_C"/>
</dbReference>
<gene>
    <name evidence="4" type="ORF">BDV26DRAFT_298406</name>
</gene>
<dbReference type="Pfam" id="PF13193">
    <property type="entry name" value="AMP-binding_C"/>
    <property type="match status" value="1"/>
</dbReference>
<reference evidence="4 5" key="1">
    <citation type="submission" date="2019-04" db="EMBL/GenBank/DDBJ databases">
        <title>Friends and foes A comparative genomics studyof 23 Aspergillus species from section Flavi.</title>
        <authorList>
            <consortium name="DOE Joint Genome Institute"/>
            <person name="Kjaerbolling I."/>
            <person name="Vesth T."/>
            <person name="Frisvad J.C."/>
            <person name="Nybo J.L."/>
            <person name="Theobald S."/>
            <person name="Kildgaard S."/>
            <person name="Isbrandt T."/>
            <person name="Kuo A."/>
            <person name="Sato A."/>
            <person name="Lyhne E.K."/>
            <person name="Kogle M.E."/>
            <person name="Wiebenga A."/>
            <person name="Kun R.S."/>
            <person name="Lubbers R.J."/>
            <person name="Makela M.R."/>
            <person name="Barry K."/>
            <person name="Chovatia M."/>
            <person name="Clum A."/>
            <person name="Daum C."/>
            <person name="Haridas S."/>
            <person name="He G."/>
            <person name="LaButti K."/>
            <person name="Lipzen A."/>
            <person name="Mondo S."/>
            <person name="Riley R."/>
            <person name="Salamov A."/>
            <person name="Simmons B.A."/>
            <person name="Magnuson J.K."/>
            <person name="Henrissat B."/>
            <person name="Mortensen U.H."/>
            <person name="Larsen T.O."/>
            <person name="Devries R.P."/>
            <person name="Grigoriev I.V."/>
            <person name="Machida M."/>
            <person name="Baker S.E."/>
            <person name="Andersen M.R."/>
        </authorList>
    </citation>
    <scope>NUCLEOTIDE SEQUENCE [LARGE SCALE GENOMIC DNA]</scope>
    <source>
        <strain evidence="4 5">IBT 29228</strain>
    </source>
</reference>
<dbReference type="Proteomes" id="UP000326198">
    <property type="component" value="Unassembled WGS sequence"/>
</dbReference>
<dbReference type="SUPFAM" id="SSF56801">
    <property type="entry name" value="Acetyl-CoA synthetase-like"/>
    <property type="match status" value="1"/>
</dbReference>
<dbReference type="Gene3D" id="2.30.38.10">
    <property type="entry name" value="Luciferase, Domain 3"/>
    <property type="match status" value="1"/>
</dbReference>
<dbReference type="PANTHER" id="PTHR24096:SF424">
    <property type="entry name" value="ACETYL-COA SYNTHETASE-LIKE PROTEIN-RELATED"/>
    <property type="match status" value="1"/>
</dbReference>
<dbReference type="FunFam" id="3.30.300.30:FF:000007">
    <property type="entry name" value="4-coumarate--CoA ligase 2"/>
    <property type="match status" value="1"/>
</dbReference>
<evidence type="ECO:0000256" key="1">
    <source>
        <dbReference type="ARBA" id="ARBA00006432"/>
    </source>
</evidence>
<evidence type="ECO:0000259" key="2">
    <source>
        <dbReference type="Pfam" id="PF00501"/>
    </source>
</evidence>
<organism evidence="4 5">
    <name type="scientific">Aspergillus bertholletiae</name>
    <dbReference type="NCBI Taxonomy" id="1226010"/>
    <lineage>
        <taxon>Eukaryota</taxon>
        <taxon>Fungi</taxon>
        <taxon>Dikarya</taxon>
        <taxon>Ascomycota</taxon>
        <taxon>Pezizomycotina</taxon>
        <taxon>Eurotiomycetes</taxon>
        <taxon>Eurotiomycetidae</taxon>
        <taxon>Eurotiales</taxon>
        <taxon>Aspergillaceae</taxon>
        <taxon>Aspergillus</taxon>
        <taxon>Aspergillus subgen. Circumdati</taxon>
    </lineage>
</organism>
<sequence>MCHAPAQSIFIAAALNRAVPVYIMPRFDFLKMLEYTEKFRISDYILVPPVAVALAKHPDVTTCSILGWNPTEISHSASVGELNANCEAKIIDDEGVTELGCNQRGELCVRGPNIMKGYWENPQATMETKTVDGWLKTGDIAYVDSHGRFHVVDRKKVKGNQVAPAELEALLLEHPAVVDAAIIGVPRNSDKSPRAYIVLKPGHRSTADDIIAFMDGKVSTIKRITGGVVFVDVIPKNPSGKILRKFLREQAQEELRRDDAAAKL</sequence>
<feature type="domain" description="AMP-binding enzyme C-terminal" evidence="3">
    <location>
        <begin position="166"/>
        <end position="241"/>
    </location>
</feature>